<sequence length="162" mass="18166">MSGLKALFLQQRPMLTRLMTARLGNPADAEDVLQELWLKLESLPEQTLTSPQAYLFRAAANLASDRRLSLARAEARDGLWFDAQPEASEYPDAEHVLLARERLAQVEAAMAAMPERMSTALRMFRIEKRSQKEIAGLLGITVSGVEKLLKRAYRQLLDIEGA</sequence>
<evidence type="ECO:0000313" key="7">
    <source>
        <dbReference type="EMBL" id="MBT2186961.1"/>
    </source>
</evidence>
<dbReference type="InterPro" id="IPR039425">
    <property type="entry name" value="RNA_pol_sigma-70-like"/>
</dbReference>
<comment type="similarity">
    <text evidence="1">Belongs to the sigma-70 factor family. ECF subfamily.</text>
</comment>
<keyword evidence="4" id="KW-0804">Transcription</keyword>
<dbReference type="PANTHER" id="PTHR43133">
    <property type="entry name" value="RNA POLYMERASE ECF-TYPE SIGMA FACTO"/>
    <property type="match status" value="1"/>
</dbReference>
<feature type="domain" description="RNA polymerase sigma-70 region 2" evidence="5">
    <location>
        <begin position="8"/>
        <end position="70"/>
    </location>
</feature>
<evidence type="ECO:0000256" key="2">
    <source>
        <dbReference type="ARBA" id="ARBA00023015"/>
    </source>
</evidence>
<dbReference type="NCBIfam" id="TIGR02937">
    <property type="entry name" value="sigma70-ECF"/>
    <property type="match status" value="1"/>
</dbReference>
<dbReference type="InterPro" id="IPR007627">
    <property type="entry name" value="RNA_pol_sigma70_r2"/>
</dbReference>
<gene>
    <name evidence="7" type="ORF">KK488_08380</name>
</gene>
<dbReference type="Pfam" id="PF08281">
    <property type="entry name" value="Sigma70_r4_2"/>
    <property type="match status" value="1"/>
</dbReference>
<feature type="domain" description="RNA polymerase sigma factor 70 region 4 type 2" evidence="6">
    <location>
        <begin position="104"/>
        <end position="156"/>
    </location>
</feature>
<dbReference type="Proteomes" id="UP001138757">
    <property type="component" value="Unassembled WGS sequence"/>
</dbReference>
<dbReference type="InterPro" id="IPR014284">
    <property type="entry name" value="RNA_pol_sigma-70_dom"/>
</dbReference>
<keyword evidence="8" id="KW-1185">Reference proteome</keyword>
<dbReference type="SUPFAM" id="SSF88659">
    <property type="entry name" value="Sigma3 and sigma4 domains of RNA polymerase sigma factors"/>
    <property type="match status" value="1"/>
</dbReference>
<evidence type="ECO:0000313" key="8">
    <source>
        <dbReference type="Proteomes" id="UP001138757"/>
    </source>
</evidence>
<dbReference type="Gene3D" id="1.10.10.10">
    <property type="entry name" value="Winged helix-like DNA-binding domain superfamily/Winged helix DNA-binding domain"/>
    <property type="match status" value="1"/>
</dbReference>
<dbReference type="Gene3D" id="1.10.1740.10">
    <property type="match status" value="1"/>
</dbReference>
<dbReference type="PANTHER" id="PTHR43133:SF63">
    <property type="entry name" value="RNA POLYMERASE SIGMA FACTOR FECI-RELATED"/>
    <property type="match status" value="1"/>
</dbReference>
<evidence type="ECO:0000259" key="5">
    <source>
        <dbReference type="Pfam" id="PF04542"/>
    </source>
</evidence>
<dbReference type="GO" id="GO:0016987">
    <property type="term" value="F:sigma factor activity"/>
    <property type="evidence" value="ECO:0007669"/>
    <property type="project" value="UniProtKB-KW"/>
</dbReference>
<protein>
    <submittedName>
        <fullName evidence="7">RNA polymerase sigma factor</fullName>
    </submittedName>
</protein>
<name>A0A9X1IQX8_9SPHN</name>
<dbReference type="EMBL" id="JAHGAW010000005">
    <property type="protein sequence ID" value="MBT2186961.1"/>
    <property type="molecule type" value="Genomic_DNA"/>
</dbReference>
<organism evidence="7 8">
    <name type="scientific">Sphingobium nicotianae</name>
    <dbReference type="NCBI Taxonomy" id="2782607"/>
    <lineage>
        <taxon>Bacteria</taxon>
        <taxon>Pseudomonadati</taxon>
        <taxon>Pseudomonadota</taxon>
        <taxon>Alphaproteobacteria</taxon>
        <taxon>Sphingomonadales</taxon>
        <taxon>Sphingomonadaceae</taxon>
        <taxon>Sphingobium</taxon>
    </lineage>
</organism>
<comment type="caution">
    <text evidence="7">The sequence shown here is derived from an EMBL/GenBank/DDBJ whole genome shotgun (WGS) entry which is preliminary data.</text>
</comment>
<evidence type="ECO:0000256" key="1">
    <source>
        <dbReference type="ARBA" id="ARBA00010641"/>
    </source>
</evidence>
<evidence type="ECO:0000259" key="6">
    <source>
        <dbReference type="Pfam" id="PF08281"/>
    </source>
</evidence>
<dbReference type="CDD" id="cd06171">
    <property type="entry name" value="Sigma70_r4"/>
    <property type="match status" value="1"/>
</dbReference>
<dbReference type="SUPFAM" id="SSF88946">
    <property type="entry name" value="Sigma2 domain of RNA polymerase sigma factors"/>
    <property type="match status" value="1"/>
</dbReference>
<dbReference type="AlphaFoldDB" id="A0A9X1IQX8"/>
<reference evidence="7" key="1">
    <citation type="submission" date="2021-05" db="EMBL/GenBank/DDBJ databases">
        <title>Genome of Sphingobium sp. strain.</title>
        <authorList>
            <person name="Fan R."/>
        </authorList>
    </citation>
    <scope>NUCLEOTIDE SEQUENCE</scope>
    <source>
        <strain evidence="7">H33</strain>
    </source>
</reference>
<dbReference type="InterPro" id="IPR013324">
    <property type="entry name" value="RNA_pol_sigma_r3/r4-like"/>
</dbReference>
<dbReference type="GO" id="GO:0003677">
    <property type="term" value="F:DNA binding"/>
    <property type="evidence" value="ECO:0007669"/>
    <property type="project" value="InterPro"/>
</dbReference>
<proteinExistence type="inferred from homology"/>
<dbReference type="InterPro" id="IPR036388">
    <property type="entry name" value="WH-like_DNA-bd_sf"/>
</dbReference>
<dbReference type="InterPro" id="IPR013249">
    <property type="entry name" value="RNA_pol_sigma70_r4_t2"/>
</dbReference>
<dbReference type="Pfam" id="PF04542">
    <property type="entry name" value="Sigma70_r2"/>
    <property type="match status" value="1"/>
</dbReference>
<evidence type="ECO:0000256" key="4">
    <source>
        <dbReference type="ARBA" id="ARBA00023163"/>
    </source>
</evidence>
<dbReference type="RefSeq" id="WP_214622718.1">
    <property type="nucleotide sequence ID" value="NZ_JAHGAW010000005.1"/>
</dbReference>
<keyword evidence="3" id="KW-0731">Sigma factor</keyword>
<dbReference type="GO" id="GO:0006352">
    <property type="term" value="P:DNA-templated transcription initiation"/>
    <property type="evidence" value="ECO:0007669"/>
    <property type="project" value="InterPro"/>
</dbReference>
<dbReference type="InterPro" id="IPR013325">
    <property type="entry name" value="RNA_pol_sigma_r2"/>
</dbReference>
<accession>A0A9X1IQX8</accession>
<evidence type="ECO:0000256" key="3">
    <source>
        <dbReference type="ARBA" id="ARBA00023082"/>
    </source>
</evidence>
<keyword evidence="2" id="KW-0805">Transcription regulation</keyword>